<dbReference type="Proteomes" id="UP001174909">
    <property type="component" value="Unassembled WGS sequence"/>
</dbReference>
<keyword evidence="1" id="KW-0479">Metal-binding</keyword>
<name>A0AA35STS7_GEOBA</name>
<feature type="domain" description="C3H1-type" evidence="3">
    <location>
        <begin position="35"/>
        <end position="61"/>
    </location>
</feature>
<reference evidence="4" key="1">
    <citation type="submission" date="2023-03" db="EMBL/GenBank/DDBJ databases">
        <authorList>
            <person name="Steffen K."/>
            <person name="Cardenas P."/>
        </authorList>
    </citation>
    <scope>NUCLEOTIDE SEQUENCE</scope>
</reference>
<dbReference type="InterPro" id="IPR000571">
    <property type="entry name" value="Znf_CCCH"/>
</dbReference>
<protein>
    <recommendedName>
        <fullName evidence="3">C3H1-type domain-containing protein</fullName>
    </recommendedName>
</protein>
<keyword evidence="5" id="KW-1185">Reference proteome</keyword>
<feature type="region of interest" description="Disordered" evidence="2">
    <location>
        <begin position="1"/>
        <end position="37"/>
    </location>
</feature>
<dbReference type="GO" id="GO:0008270">
    <property type="term" value="F:zinc ion binding"/>
    <property type="evidence" value="ECO:0007669"/>
    <property type="project" value="UniProtKB-KW"/>
</dbReference>
<sequence length="93" mass="10217">MEEQCALYTPPPKLKKSAEKSSSEGRDTATGRGRGGGRMACFAWNQGDCRFPACKYRHVCVRCAGEHRISQCPLLRAEKDGKPSRGQGETDGR</sequence>
<organism evidence="4 5">
    <name type="scientific">Geodia barretti</name>
    <name type="common">Barrett's horny sponge</name>
    <dbReference type="NCBI Taxonomy" id="519541"/>
    <lineage>
        <taxon>Eukaryota</taxon>
        <taxon>Metazoa</taxon>
        <taxon>Porifera</taxon>
        <taxon>Demospongiae</taxon>
        <taxon>Heteroscleromorpha</taxon>
        <taxon>Tetractinellida</taxon>
        <taxon>Astrophorina</taxon>
        <taxon>Geodiidae</taxon>
        <taxon>Geodia</taxon>
    </lineage>
</organism>
<feature type="compositionally biased region" description="Basic and acidic residues" evidence="2">
    <location>
        <begin position="16"/>
        <end position="29"/>
    </location>
</feature>
<feature type="compositionally biased region" description="Basic and acidic residues" evidence="2">
    <location>
        <begin position="76"/>
        <end position="93"/>
    </location>
</feature>
<evidence type="ECO:0000256" key="1">
    <source>
        <dbReference type="PROSITE-ProRule" id="PRU00723"/>
    </source>
</evidence>
<evidence type="ECO:0000313" key="5">
    <source>
        <dbReference type="Proteomes" id="UP001174909"/>
    </source>
</evidence>
<evidence type="ECO:0000256" key="2">
    <source>
        <dbReference type="SAM" id="MobiDB-lite"/>
    </source>
</evidence>
<gene>
    <name evidence="4" type="ORF">GBAR_LOCUS19919</name>
</gene>
<feature type="region of interest" description="Disordered" evidence="2">
    <location>
        <begin position="74"/>
        <end position="93"/>
    </location>
</feature>
<comment type="caution">
    <text evidence="4">The sequence shown here is derived from an EMBL/GenBank/DDBJ whole genome shotgun (WGS) entry which is preliminary data.</text>
</comment>
<dbReference type="EMBL" id="CASHTH010002808">
    <property type="protein sequence ID" value="CAI8035509.1"/>
    <property type="molecule type" value="Genomic_DNA"/>
</dbReference>
<keyword evidence="1" id="KW-0862">Zinc</keyword>
<dbReference type="PROSITE" id="PS50103">
    <property type="entry name" value="ZF_C3H1"/>
    <property type="match status" value="1"/>
</dbReference>
<evidence type="ECO:0000313" key="4">
    <source>
        <dbReference type="EMBL" id="CAI8035509.1"/>
    </source>
</evidence>
<proteinExistence type="predicted"/>
<evidence type="ECO:0000259" key="3">
    <source>
        <dbReference type="PROSITE" id="PS50103"/>
    </source>
</evidence>
<accession>A0AA35STS7</accession>
<feature type="zinc finger region" description="C3H1-type" evidence="1">
    <location>
        <begin position="35"/>
        <end position="61"/>
    </location>
</feature>
<dbReference type="AlphaFoldDB" id="A0AA35STS7"/>
<keyword evidence="1" id="KW-0863">Zinc-finger</keyword>